<comment type="caution">
    <text evidence="6">The sequence shown here is derived from an EMBL/GenBank/DDBJ whole genome shotgun (WGS) entry which is preliminary data.</text>
</comment>
<dbReference type="InterPro" id="IPR006638">
    <property type="entry name" value="Elp3/MiaA/NifB-like_rSAM"/>
</dbReference>
<dbReference type="SFLD" id="SFLDG01067">
    <property type="entry name" value="SPASM/twitch_domain_containing"/>
    <property type="match status" value="1"/>
</dbReference>
<gene>
    <name evidence="6" type="ORF">CSX01_14585</name>
</gene>
<evidence type="ECO:0000259" key="5">
    <source>
        <dbReference type="PROSITE" id="PS51918"/>
    </source>
</evidence>
<dbReference type="Pfam" id="PF04055">
    <property type="entry name" value="Radical_SAM"/>
    <property type="match status" value="1"/>
</dbReference>
<proteinExistence type="predicted"/>
<dbReference type="EMBL" id="PDYF01000083">
    <property type="protein sequence ID" value="PHU33755.1"/>
    <property type="molecule type" value="Genomic_DNA"/>
</dbReference>
<name>A0A2G3DSC8_9FIRM</name>
<dbReference type="PANTHER" id="PTHR11228">
    <property type="entry name" value="RADICAL SAM DOMAIN PROTEIN"/>
    <property type="match status" value="1"/>
</dbReference>
<reference evidence="6 7" key="2">
    <citation type="submission" date="2017-10" db="EMBL/GenBank/DDBJ databases">
        <authorList>
            <person name="Banno H."/>
            <person name="Chua N.-H."/>
        </authorList>
    </citation>
    <scope>NUCLEOTIDE SEQUENCE [LARGE SCALE GENOMIC DNA]</scope>
    <source>
        <strain evidence="6 7">JK626</strain>
    </source>
</reference>
<keyword evidence="2" id="KW-0479">Metal-binding</keyword>
<accession>A0A2G3DSC8</accession>
<dbReference type="SFLD" id="SFLDG01386">
    <property type="entry name" value="main_SPASM_domain-containing"/>
    <property type="match status" value="1"/>
</dbReference>
<keyword evidence="4" id="KW-0411">Iron-sulfur</keyword>
<dbReference type="RefSeq" id="WP_099392859.1">
    <property type="nucleotide sequence ID" value="NZ_PDYF01000083.1"/>
</dbReference>
<reference evidence="6 7" key="1">
    <citation type="submission" date="2017-10" db="EMBL/GenBank/DDBJ databases">
        <title>Resolving the taxonomy of Roseburia spp., Eubacterium rectale and Agathobacter spp. through phylogenomic analysis.</title>
        <authorList>
            <person name="Sheridan P.O."/>
            <person name="Walker A.W."/>
            <person name="Duncan S.H."/>
            <person name="Scott K.P."/>
            <person name="Toole P.W.O."/>
            <person name="Luis P."/>
            <person name="Flint H.J."/>
        </authorList>
    </citation>
    <scope>NUCLEOTIDE SEQUENCE [LARGE SCALE GENOMIC DNA]</scope>
    <source>
        <strain evidence="6 7">JK626</strain>
    </source>
</reference>
<dbReference type="Gene3D" id="3.20.20.70">
    <property type="entry name" value="Aldolase class I"/>
    <property type="match status" value="1"/>
</dbReference>
<dbReference type="InterPro" id="IPR013785">
    <property type="entry name" value="Aldolase_TIM"/>
</dbReference>
<protein>
    <submittedName>
        <fullName evidence="6">Radical SAM protein</fullName>
    </submittedName>
</protein>
<dbReference type="SUPFAM" id="SSF102114">
    <property type="entry name" value="Radical SAM enzymes"/>
    <property type="match status" value="1"/>
</dbReference>
<dbReference type="GO" id="GO:0051536">
    <property type="term" value="F:iron-sulfur cluster binding"/>
    <property type="evidence" value="ECO:0007669"/>
    <property type="project" value="UniProtKB-KW"/>
</dbReference>
<dbReference type="SMART" id="SM00729">
    <property type="entry name" value="Elp3"/>
    <property type="match status" value="1"/>
</dbReference>
<organism evidence="6 7">
    <name type="scientific">Pseudobutyrivibrio ruminis</name>
    <dbReference type="NCBI Taxonomy" id="46206"/>
    <lineage>
        <taxon>Bacteria</taxon>
        <taxon>Bacillati</taxon>
        <taxon>Bacillota</taxon>
        <taxon>Clostridia</taxon>
        <taxon>Lachnospirales</taxon>
        <taxon>Lachnospiraceae</taxon>
        <taxon>Pseudobutyrivibrio</taxon>
    </lineage>
</organism>
<dbReference type="AlphaFoldDB" id="A0A2G3DSC8"/>
<evidence type="ECO:0000256" key="1">
    <source>
        <dbReference type="ARBA" id="ARBA00022691"/>
    </source>
</evidence>
<dbReference type="GO" id="GO:0003824">
    <property type="term" value="F:catalytic activity"/>
    <property type="evidence" value="ECO:0007669"/>
    <property type="project" value="InterPro"/>
</dbReference>
<evidence type="ECO:0000256" key="4">
    <source>
        <dbReference type="ARBA" id="ARBA00023014"/>
    </source>
</evidence>
<dbReference type="GO" id="GO:0006783">
    <property type="term" value="P:heme biosynthetic process"/>
    <property type="evidence" value="ECO:0007669"/>
    <property type="project" value="TreeGrafter"/>
</dbReference>
<keyword evidence="3" id="KW-0408">Iron</keyword>
<keyword evidence="1" id="KW-0949">S-adenosyl-L-methionine</keyword>
<dbReference type="GO" id="GO:0046872">
    <property type="term" value="F:metal ion binding"/>
    <property type="evidence" value="ECO:0007669"/>
    <property type="project" value="UniProtKB-KW"/>
</dbReference>
<dbReference type="InterPro" id="IPR050377">
    <property type="entry name" value="Radical_SAM_PqqE_MftC-like"/>
</dbReference>
<evidence type="ECO:0000313" key="6">
    <source>
        <dbReference type="EMBL" id="PHU33755.1"/>
    </source>
</evidence>
<dbReference type="CDD" id="cd01335">
    <property type="entry name" value="Radical_SAM"/>
    <property type="match status" value="1"/>
</dbReference>
<dbReference type="SFLD" id="SFLDS00029">
    <property type="entry name" value="Radical_SAM"/>
    <property type="match status" value="1"/>
</dbReference>
<sequence>MNQHEVSMEMTSDIKGKMIISEFPEASERVADFIGLKGERFHYDRENDRYFINSFYPSFPSESWNRFIVGASKMVRNEIRIPLQADIVVTGKCHCKCWHCFRIKDNREDLTFEEIENTLKELHDMGTATVGITGGEPMLRKDIKDILRLIPNDMEGQLYTTGHNIDDEFAMFLKTTNVTRVIISLDHYQEEVANKMRNYHNAFAEAKNAIKTLVSHGIYTAITVCITEELLDEEKLNEYFKNANELKPDEIRIILPIPQGNLEGNNVTRLYSDAIRFIKNIKEKNKKNPELPGIVNFCEFESAGYMGCGAGANYISINNDGLVTPCVAVPLSFGNIREKSLKEIFESMAAYFPKSSRICYGKLSGKVMARLNTDTSITPLNPEMSKIVACNCTKSKHRATIIDCFVS</sequence>
<dbReference type="PANTHER" id="PTHR11228:SF7">
    <property type="entry name" value="PQQA PEPTIDE CYCLASE"/>
    <property type="match status" value="1"/>
</dbReference>
<dbReference type="Proteomes" id="UP000225889">
    <property type="component" value="Unassembled WGS sequence"/>
</dbReference>
<dbReference type="InterPro" id="IPR023885">
    <property type="entry name" value="4Fe4S-binding_SPASM_dom"/>
</dbReference>
<evidence type="ECO:0000313" key="7">
    <source>
        <dbReference type="Proteomes" id="UP000225889"/>
    </source>
</evidence>
<dbReference type="Pfam" id="PF13186">
    <property type="entry name" value="SPASM"/>
    <property type="match status" value="1"/>
</dbReference>
<feature type="domain" description="Radical SAM core" evidence="5">
    <location>
        <begin position="77"/>
        <end position="290"/>
    </location>
</feature>
<dbReference type="PROSITE" id="PS51918">
    <property type="entry name" value="RADICAL_SAM"/>
    <property type="match status" value="1"/>
</dbReference>
<evidence type="ECO:0000256" key="2">
    <source>
        <dbReference type="ARBA" id="ARBA00022723"/>
    </source>
</evidence>
<dbReference type="InterPro" id="IPR007197">
    <property type="entry name" value="rSAM"/>
</dbReference>
<dbReference type="InterPro" id="IPR058240">
    <property type="entry name" value="rSAM_sf"/>
</dbReference>
<evidence type="ECO:0000256" key="3">
    <source>
        <dbReference type="ARBA" id="ARBA00023004"/>
    </source>
</evidence>